<dbReference type="PANTHER" id="PTHR13114:SF7">
    <property type="entry name" value="MEDIATOR OF RNA POLYMERASE II TRANSCRIPTION SUBUNIT 17"/>
    <property type="match status" value="1"/>
</dbReference>
<comment type="subcellular location">
    <subcellularLocation>
        <location evidence="1 6">Nucleus</location>
    </subcellularLocation>
</comment>
<dbReference type="Pfam" id="PF10156">
    <property type="entry name" value="Med17"/>
    <property type="match status" value="1"/>
</dbReference>
<comment type="function">
    <text evidence="6">Component of the Mediator complex, a coactivator involved in the regulated transcription of nearly all RNA polymerase II-dependent genes. Mediator functions as a bridge to convey information from gene-specific regulatory proteins to the basal RNA polymerase II transcription machinery. Mediator is recruited to promoters by direct interactions with regulatory proteins and serves as a scaffold for the assembly of a functional preinitiation complex with RNA polymerase II and the general transcription factors.</text>
</comment>
<dbReference type="Proteomes" id="UP001152320">
    <property type="component" value="Chromosome 3"/>
</dbReference>
<evidence type="ECO:0000256" key="4">
    <source>
        <dbReference type="ARBA" id="ARBA00023163"/>
    </source>
</evidence>
<evidence type="ECO:0000313" key="8">
    <source>
        <dbReference type="EMBL" id="KAJ8044792.1"/>
    </source>
</evidence>
<evidence type="ECO:0000256" key="1">
    <source>
        <dbReference type="ARBA" id="ARBA00004123"/>
    </source>
</evidence>
<keyword evidence="6" id="KW-0010">Activator</keyword>
<dbReference type="AlphaFoldDB" id="A0A9Q1CGA5"/>
<dbReference type="GO" id="GO:0016592">
    <property type="term" value="C:mediator complex"/>
    <property type="evidence" value="ECO:0007669"/>
    <property type="project" value="InterPro"/>
</dbReference>
<feature type="compositionally biased region" description="Basic and acidic residues" evidence="7">
    <location>
        <begin position="49"/>
        <end position="79"/>
    </location>
</feature>
<evidence type="ECO:0000256" key="7">
    <source>
        <dbReference type="SAM" id="MobiDB-lite"/>
    </source>
</evidence>
<comment type="caution">
    <text evidence="8">The sequence shown here is derived from an EMBL/GenBank/DDBJ whole genome shotgun (WGS) entry which is preliminary data.</text>
</comment>
<dbReference type="InterPro" id="IPR019313">
    <property type="entry name" value="Mediator_Med17"/>
</dbReference>
<keyword evidence="4 6" id="KW-0804">Transcription</keyword>
<accession>A0A9Q1CGA5</accession>
<evidence type="ECO:0000313" key="9">
    <source>
        <dbReference type="Proteomes" id="UP001152320"/>
    </source>
</evidence>
<dbReference type="GO" id="GO:0006357">
    <property type="term" value="P:regulation of transcription by RNA polymerase II"/>
    <property type="evidence" value="ECO:0007669"/>
    <property type="project" value="InterPro"/>
</dbReference>
<keyword evidence="3 6" id="KW-0805">Transcription regulation</keyword>
<comment type="similarity">
    <text evidence="2 6">Belongs to the Mediator complex subunit 17 family.</text>
</comment>
<dbReference type="PANTHER" id="PTHR13114">
    <property type="entry name" value="MEDIATOR OF RNA POLYMERASE II TRANSCRIPTION SUBUNIT 17"/>
    <property type="match status" value="1"/>
</dbReference>
<evidence type="ECO:0000256" key="3">
    <source>
        <dbReference type="ARBA" id="ARBA00023015"/>
    </source>
</evidence>
<comment type="subunit">
    <text evidence="6">Component of the Mediator complex.</text>
</comment>
<dbReference type="GO" id="GO:0070847">
    <property type="term" value="C:core mediator complex"/>
    <property type="evidence" value="ECO:0007669"/>
    <property type="project" value="TreeGrafter"/>
</dbReference>
<reference evidence="8" key="1">
    <citation type="submission" date="2021-10" db="EMBL/GenBank/DDBJ databases">
        <title>Tropical sea cucumber genome reveals ecological adaptation and Cuvierian tubules defense mechanism.</title>
        <authorList>
            <person name="Chen T."/>
        </authorList>
    </citation>
    <scope>NUCLEOTIDE SEQUENCE</scope>
    <source>
        <strain evidence="8">Nanhai2018</strain>
        <tissue evidence="8">Muscle</tissue>
    </source>
</reference>
<evidence type="ECO:0000256" key="2">
    <source>
        <dbReference type="ARBA" id="ARBA00005635"/>
    </source>
</evidence>
<dbReference type="EMBL" id="JAIZAY010000003">
    <property type="protein sequence ID" value="KAJ8044792.1"/>
    <property type="molecule type" value="Genomic_DNA"/>
</dbReference>
<evidence type="ECO:0000256" key="6">
    <source>
        <dbReference type="RuleBase" id="RU364140"/>
    </source>
</evidence>
<protein>
    <recommendedName>
        <fullName evidence="6">Mediator of RNA polymerase II transcription subunit 17</fullName>
    </recommendedName>
    <alternativeName>
        <fullName evidence="6">Mediator complex subunit 17</fullName>
    </alternativeName>
</protein>
<dbReference type="GO" id="GO:0003712">
    <property type="term" value="F:transcription coregulator activity"/>
    <property type="evidence" value="ECO:0007669"/>
    <property type="project" value="InterPro"/>
</dbReference>
<proteinExistence type="inferred from homology"/>
<name>A0A9Q1CGA5_HOLLE</name>
<gene>
    <name evidence="6" type="primary">MED17</name>
    <name evidence="8" type="ORF">HOLleu_07648</name>
</gene>
<keyword evidence="5 6" id="KW-0539">Nucleus</keyword>
<keyword evidence="9" id="KW-1185">Reference proteome</keyword>
<feature type="region of interest" description="Disordered" evidence="7">
    <location>
        <begin position="49"/>
        <end position="89"/>
    </location>
</feature>
<evidence type="ECO:0000256" key="5">
    <source>
        <dbReference type="ARBA" id="ARBA00023242"/>
    </source>
</evidence>
<dbReference type="OrthoDB" id="10058398at2759"/>
<organism evidence="8 9">
    <name type="scientific">Holothuria leucospilota</name>
    <name type="common">Black long sea cucumber</name>
    <name type="synonym">Mertensiothuria leucospilota</name>
    <dbReference type="NCBI Taxonomy" id="206669"/>
    <lineage>
        <taxon>Eukaryota</taxon>
        <taxon>Metazoa</taxon>
        <taxon>Echinodermata</taxon>
        <taxon>Eleutherozoa</taxon>
        <taxon>Echinozoa</taxon>
        <taxon>Holothuroidea</taxon>
        <taxon>Aspidochirotacea</taxon>
        <taxon>Aspidochirotida</taxon>
        <taxon>Holothuriidae</taxon>
        <taxon>Holothuria</taxon>
    </lineage>
</organism>
<sequence length="654" mass="73515">MDPSDHTGLTLSVESLQEFQVQEIGLDGQETYAKPLSMSENLAKLAHKIDFSEDNDDKKGDETRPSTSVKEKEEKDSKEGVGTSFQAQQKQPWEAVKTKLRDALTEVSVLYDVVNIARMNREPPYQYMVLEKVSGETTPTTNEIAVKLLEKKKSLEGAAKILHAGAVSMKHTSSSDKKALVEQKNFHDELLRLRQCWRLKRVGNSILGDLSFRTSGSRFWHSGTFEVTKTTEEEFEAAERRGIQPCSLKVTVPSDLEGTSYIRVLIQEGEAEIASAYLMHSRRSQISLDAHWQERLEAAQNVLFCKELFAQLAREAVQLKASIPHIVVGNQIISSIIPGVQLVIRLCHDANMSSSHDVTPNFLQAAPVREKNANQNIDLEQSLHQLLRELHHSNLNGPTPRPVTTSFTFNNKRRRLAGPLALDRREISELQQNECVLEKILKQSRHIVLRDRTAKVLDDMAAAIQDPLIMVHWSVLQQPLQATVKVFISSPGYEHFARTSMQLSIGYEDIKAILKDGRTVSLSYQEKDLKNLLTCQLSEHRVNAVFDLAKSLRMQIIHYNFFVGVGPAPKLGNSSAVVVATPNGKRIIAIRSDPVEGPRVLIQDENNMRDKTDVVTDSKWEVLPSGFKEVDMSKIPGRNFVHKMDLLMGNLAHE</sequence>